<sequence>EVNNGVAIGNATKVASLNGFALGNTSWAGYDEAGNYVGADNDQAFGTNARAWGGSSMAFGNNAKAAAGGAV</sequence>
<name>W1YAT0_9ZZZZ</name>
<feature type="non-terminal residue" evidence="1">
    <location>
        <position position="71"/>
    </location>
</feature>
<accession>W1YAT0</accession>
<dbReference type="EMBL" id="AZMM01006646">
    <property type="protein sequence ID" value="ETJ39486.1"/>
    <property type="molecule type" value="Genomic_DNA"/>
</dbReference>
<dbReference type="InterPro" id="IPR011049">
    <property type="entry name" value="Serralysin-like_metalloprot_C"/>
</dbReference>
<feature type="non-terminal residue" evidence="1">
    <location>
        <position position="1"/>
    </location>
</feature>
<protein>
    <submittedName>
        <fullName evidence="1">Hep/Hag repeat protein</fullName>
    </submittedName>
</protein>
<gene>
    <name evidence="1" type="ORF">Q604_UNBC06646G0001</name>
</gene>
<evidence type="ECO:0000313" key="1">
    <source>
        <dbReference type="EMBL" id="ETJ39486.1"/>
    </source>
</evidence>
<dbReference type="Gene3D" id="2.150.10.10">
    <property type="entry name" value="Serralysin-like metalloprotease, C-terminal"/>
    <property type="match status" value="1"/>
</dbReference>
<dbReference type="SUPFAM" id="SSF101967">
    <property type="entry name" value="Adhesin YadA, collagen-binding domain"/>
    <property type="match status" value="1"/>
</dbReference>
<reference evidence="1" key="1">
    <citation type="submission" date="2013-12" db="EMBL/GenBank/DDBJ databases">
        <title>A Varibaculum cambriense genome reconstructed from a premature infant gut community with otherwise low bacterial novelty that shifts toward anaerobic metabolism during the third week of life.</title>
        <authorList>
            <person name="Brown C.T."/>
            <person name="Sharon I."/>
            <person name="Thomas B.C."/>
            <person name="Castelle C.J."/>
            <person name="Morowitz M.J."/>
            <person name="Banfield J.F."/>
        </authorList>
    </citation>
    <scope>NUCLEOTIDE SEQUENCE</scope>
</reference>
<dbReference type="AlphaFoldDB" id="W1YAT0"/>
<proteinExistence type="predicted"/>
<comment type="caution">
    <text evidence="1">The sequence shown here is derived from an EMBL/GenBank/DDBJ whole genome shotgun (WGS) entry which is preliminary data.</text>
</comment>
<organism evidence="1">
    <name type="scientific">human gut metagenome</name>
    <dbReference type="NCBI Taxonomy" id="408170"/>
    <lineage>
        <taxon>unclassified sequences</taxon>
        <taxon>metagenomes</taxon>
        <taxon>organismal metagenomes</taxon>
    </lineage>
</organism>